<reference evidence="4" key="1">
    <citation type="journal article" date="2017" name="Genome Biol.">
        <title>Comparative genomics reveals high biological diversity and specific adaptations in the industrially and medically important fungal genus Aspergillus.</title>
        <authorList>
            <person name="de Vries R.P."/>
            <person name="Riley R."/>
            <person name="Wiebenga A."/>
            <person name="Aguilar-Osorio G."/>
            <person name="Amillis S."/>
            <person name="Uchima C.A."/>
            <person name="Anderluh G."/>
            <person name="Asadollahi M."/>
            <person name="Askin M."/>
            <person name="Barry K."/>
            <person name="Battaglia E."/>
            <person name="Bayram O."/>
            <person name="Benocci T."/>
            <person name="Braus-Stromeyer S.A."/>
            <person name="Caldana C."/>
            <person name="Canovas D."/>
            <person name="Cerqueira G.C."/>
            <person name="Chen F."/>
            <person name="Chen W."/>
            <person name="Choi C."/>
            <person name="Clum A."/>
            <person name="Dos Santos R.A."/>
            <person name="Damasio A.R."/>
            <person name="Diallinas G."/>
            <person name="Emri T."/>
            <person name="Fekete E."/>
            <person name="Flipphi M."/>
            <person name="Freyberg S."/>
            <person name="Gallo A."/>
            <person name="Gournas C."/>
            <person name="Habgood R."/>
            <person name="Hainaut M."/>
            <person name="Harispe M.L."/>
            <person name="Henrissat B."/>
            <person name="Hilden K.S."/>
            <person name="Hope R."/>
            <person name="Hossain A."/>
            <person name="Karabika E."/>
            <person name="Karaffa L."/>
            <person name="Karanyi Z."/>
            <person name="Krasevec N."/>
            <person name="Kuo A."/>
            <person name="Kusch H."/>
            <person name="LaButti K."/>
            <person name="Lagendijk E.L."/>
            <person name="Lapidus A."/>
            <person name="Levasseur A."/>
            <person name="Lindquist E."/>
            <person name="Lipzen A."/>
            <person name="Logrieco A.F."/>
            <person name="MacCabe A."/>
            <person name="Maekelae M.R."/>
            <person name="Malavazi I."/>
            <person name="Melin P."/>
            <person name="Meyer V."/>
            <person name="Mielnichuk N."/>
            <person name="Miskei M."/>
            <person name="Molnar A.P."/>
            <person name="Mule G."/>
            <person name="Ngan C.Y."/>
            <person name="Orejas M."/>
            <person name="Orosz E."/>
            <person name="Ouedraogo J.P."/>
            <person name="Overkamp K.M."/>
            <person name="Park H.-S."/>
            <person name="Perrone G."/>
            <person name="Piumi F."/>
            <person name="Punt P.J."/>
            <person name="Ram A.F."/>
            <person name="Ramon A."/>
            <person name="Rauscher S."/>
            <person name="Record E."/>
            <person name="Riano-Pachon D.M."/>
            <person name="Robert V."/>
            <person name="Roehrig J."/>
            <person name="Ruller R."/>
            <person name="Salamov A."/>
            <person name="Salih N.S."/>
            <person name="Samson R.A."/>
            <person name="Sandor E."/>
            <person name="Sanguinetti M."/>
            <person name="Schuetze T."/>
            <person name="Sepcic K."/>
            <person name="Shelest E."/>
            <person name="Sherlock G."/>
            <person name="Sophianopoulou V."/>
            <person name="Squina F.M."/>
            <person name="Sun H."/>
            <person name="Susca A."/>
            <person name="Todd R.B."/>
            <person name="Tsang A."/>
            <person name="Unkles S.E."/>
            <person name="van de Wiele N."/>
            <person name="van Rossen-Uffink D."/>
            <person name="Oliveira J.V."/>
            <person name="Vesth T.C."/>
            <person name="Visser J."/>
            <person name="Yu J.-H."/>
            <person name="Zhou M."/>
            <person name="Andersen M.R."/>
            <person name="Archer D.B."/>
            <person name="Baker S.E."/>
            <person name="Benoit I."/>
            <person name="Brakhage A.A."/>
            <person name="Braus G.H."/>
            <person name="Fischer R."/>
            <person name="Frisvad J.C."/>
            <person name="Goldman G.H."/>
            <person name="Houbraken J."/>
            <person name="Oakley B."/>
            <person name="Pocsi I."/>
            <person name="Scazzocchio C."/>
            <person name="Seiboth B."/>
            <person name="vanKuyk P.A."/>
            <person name="Wortman J."/>
            <person name="Dyer P.S."/>
            <person name="Grigoriev I.V."/>
        </authorList>
    </citation>
    <scope>NUCLEOTIDE SEQUENCE [LARGE SCALE GENOMIC DNA]</scope>
    <source>
        <strain evidence="4">CBS 583.65</strain>
    </source>
</reference>
<feature type="region of interest" description="Disordered" evidence="1">
    <location>
        <begin position="77"/>
        <end position="97"/>
    </location>
</feature>
<accession>A0A1L9PHG4</accession>
<evidence type="ECO:0000256" key="2">
    <source>
        <dbReference type="SAM" id="Phobius"/>
    </source>
</evidence>
<proteinExistence type="predicted"/>
<dbReference type="RefSeq" id="XP_040666704.1">
    <property type="nucleotide sequence ID" value="XM_040815489.1"/>
</dbReference>
<organism evidence="3 4">
    <name type="scientific">Aspergillus versicolor CBS 583.65</name>
    <dbReference type="NCBI Taxonomy" id="1036611"/>
    <lineage>
        <taxon>Eukaryota</taxon>
        <taxon>Fungi</taxon>
        <taxon>Dikarya</taxon>
        <taxon>Ascomycota</taxon>
        <taxon>Pezizomycotina</taxon>
        <taxon>Eurotiomycetes</taxon>
        <taxon>Eurotiomycetidae</taxon>
        <taxon>Eurotiales</taxon>
        <taxon>Aspergillaceae</taxon>
        <taxon>Aspergillus</taxon>
        <taxon>Aspergillus subgen. Nidulantes</taxon>
    </lineage>
</organism>
<keyword evidence="4" id="KW-1185">Reference proteome</keyword>
<keyword evidence="2" id="KW-0472">Membrane</keyword>
<dbReference type="VEuPathDB" id="FungiDB:ASPVEDRAFT_596033"/>
<dbReference type="GeneID" id="63731000"/>
<dbReference type="Proteomes" id="UP000184073">
    <property type="component" value="Unassembled WGS sequence"/>
</dbReference>
<dbReference type="EMBL" id="KV878127">
    <property type="protein sequence ID" value="OJJ00942.1"/>
    <property type="molecule type" value="Genomic_DNA"/>
</dbReference>
<dbReference type="AlphaFoldDB" id="A0A1L9PHG4"/>
<evidence type="ECO:0000256" key="1">
    <source>
        <dbReference type="SAM" id="MobiDB-lite"/>
    </source>
</evidence>
<name>A0A1L9PHG4_ASPVE</name>
<evidence type="ECO:0000313" key="4">
    <source>
        <dbReference type="Proteomes" id="UP000184073"/>
    </source>
</evidence>
<sequence length="190" mass="20693">MRWSASCYKNGCCDEDEKCGRDRYYTATATATTTTIGISSRDGAKFDDQTIFSSGGTVVLSCVYAYLMVLSSATMPRQRPGRAQNSNGLNPRSLPPSEMRADLRRVDSPLAICALILQLNGRPPPRYLSILKETISAGSHNQASRRGKRQTGSSYSVGQCGWELCMLVEFVIQLIGLDRAAGRRSLGVGK</sequence>
<feature type="transmembrane region" description="Helical" evidence="2">
    <location>
        <begin position="51"/>
        <end position="70"/>
    </location>
</feature>
<keyword evidence="2" id="KW-1133">Transmembrane helix</keyword>
<gene>
    <name evidence="3" type="ORF">ASPVEDRAFT_596033</name>
</gene>
<evidence type="ECO:0000313" key="3">
    <source>
        <dbReference type="EMBL" id="OJJ00942.1"/>
    </source>
</evidence>
<keyword evidence="2" id="KW-0812">Transmembrane</keyword>
<protein>
    <submittedName>
        <fullName evidence="3">Uncharacterized protein</fullName>
    </submittedName>
</protein>